<keyword evidence="3" id="KW-0121">Carboxypeptidase</keyword>
<feature type="domain" description="Thioredoxin" evidence="2">
    <location>
        <begin position="789"/>
        <end position="959"/>
    </location>
</feature>
<dbReference type="SUPFAM" id="SSF52833">
    <property type="entry name" value="Thioredoxin-like"/>
    <property type="match status" value="1"/>
</dbReference>
<dbReference type="RefSeq" id="WP_406699854.1">
    <property type="nucleotide sequence ID" value="NZ_CP155447.1"/>
</dbReference>
<protein>
    <submittedName>
        <fullName evidence="3">Carboxypeptidase regulatory-like domain-containing protein</fullName>
    </submittedName>
</protein>
<sequence length="982" mass="106549">MGWNLRTIALILLVVSTARGDQTEPDLVGTVVDESGKGVAGATLTATTWGKPIEIEADASGAFRLVVPPELKSSGRLWISLLARDAEGRLGLLSVFQEVETKVPVKVVLMPSRELVVVVRDGQGKPVAEADVDVIKDSLPVVAGRTDANGRWVTRVPVGATRWAVLGRKAKVGMDYASADRARGSLEKAIPLPGEVGLKLDGVQPLRVKVVDREGKPIAGVNVGPWLIWKPDHESDINLSGMLTRWPATGQDGLASLDWLPEIPKRGRSILAHSEGYHTADHATSVPPDKSVEEVTITMLPNERLSGRVSDAEGRPAAGVVIKLQGQGGGDNQFFGTARTDAEGRYETKVYSEQAYVLTATRDDLAAPYRSDVVVFAGKPLEGVDLVLGKATRIRGRVTVGKDERPVPKSQVTLLIRKGQVPKELVRPGDRFSREISLRAWAMSDDSGRYEFTVGPGDYQILGPPRVDPAKVSIPPANPPAEIVVDLKMPRPEVGPFAATVVDSEGRPVAGAVVEGMYASYQARRSFSPLKTDDKGSFQVERSLDPLVLYVRTADGKRGGIFRSDAEATEARIAVGPVVPATGRLLDSNLQPVAKRKLSYGIRVYKGPEQTGPWAETYGGTTETDDQGRFTLENLVPGHKYNLTLPLGDDGSSRNVTELTAPGPGPFSLGDVSVDTQPIKPYVPPTPQERTVQAFAARARTSPKERLAAMLPEAKREYTRPLLLFGKKDDPACVDLFRLFNEQVSEPDESKEPAKRRPPTPAELRWEFELTSLDLGQADTLPFGQELGIELGEGQPPILAVLDVDGKVAAQYPLRLDEAKKLDDLALGKFLLEHKLPTRNAEKMLADALARAKAEDKCVWFIASASWCGPCRMLARFLAPRKGDLEPHFVFVKLDISRDLHASSVRDRYKGAAEGGVPWFAILDGDGNPLATSNMPDKKAEAGSSNIGFPRPGRRSTTSRRCSARPRLGSRRKRLRSSVKPC</sequence>
<feature type="region of interest" description="Disordered" evidence="1">
    <location>
        <begin position="931"/>
        <end position="982"/>
    </location>
</feature>
<feature type="compositionally biased region" description="Basic residues" evidence="1">
    <location>
        <begin position="952"/>
        <end position="982"/>
    </location>
</feature>
<dbReference type="InterPro" id="IPR008969">
    <property type="entry name" value="CarboxyPept-like_regulatory"/>
</dbReference>
<keyword evidence="3" id="KW-0645">Protease</keyword>
<evidence type="ECO:0000259" key="2">
    <source>
        <dbReference type="PROSITE" id="PS51352"/>
    </source>
</evidence>
<evidence type="ECO:0000256" key="1">
    <source>
        <dbReference type="SAM" id="MobiDB-lite"/>
    </source>
</evidence>
<dbReference type="SUPFAM" id="SSF49464">
    <property type="entry name" value="Carboxypeptidase regulatory domain-like"/>
    <property type="match status" value="2"/>
</dbReference>
<reference evidence="3" key="1">
    <citation type="submission" date="2024-05" db="EMBL/GenBank/DDBJ databases">
        <title>Planctomycetes of the genus Singulisphaera possess chitinolytic capabilities.</title>
        <authorList>
            <person name="Ivanova A."/>
        </authorList>
    </citation>
    <scope>NUCLEOTIDE SEQUENCE</scope>
    <source>
        <strain evidence="3">Ch08T</strain>
    </source>
</reference>
<gene>
    <name evidence="3" type="ORF">V5E97_13495</name>
</gene>
<accession>A0AAU7CNL1</accession>
<proteinExistence type="predicted"/>
<dbReference type="EMBL" id="CP155447">
    <property type="protein sequence ID" value="XBH07009.1"/>
    <property type="molecule type" value="Genomic_DNA"/>
</dbReference>
<dbReference type="Gene3D" id="3.40.30.10">
    <property type="entry name" value="Glutaredoxin"/>
    <property type="match status" value="1"/>
</dbReference>
<dbReference type="InterPro" id="IPR036249">
    <property type="entry name" value="Thioredoxin-like_sf"/>
</dbReference>
<dbReference type="PROSITE" id="PS51352">
    <property type="entry name" value="THIOREDOXIN_2"/>
    <property type="match status" value="1"/>
</dbReference>
<organism evidence="3">
    <name type="scientific">Singulisphaera sp. Ch08</name>
    <dbReference type="NCBI Taxonomy" id="3120278"/>
    <lineage>
        <taxon>Bacteria</taxon>
        <taxon>Pseudomonadati</taxon>
        <taxon>Planctomycetota</taxon>
        <taxon>Planctomycetia</taxon>
        <taxon>Isosphaerales</taxon>
        <taxon>Isosphaeraceae</taxon>
        <taxon>Singulisphaera</taxon>
    </lineage>
</organism>
<dbReference type="GO" id="GO:0004180">
    <property type="term" value="F:carboxypeptidase activity"/>
    <property type="evidence" value="ECO:0007669"/>
    <property type="project" value="UniProtKB-KW"/>
</dbReference>
<evidence type="ECO:0000313" key="3">
    <source>
        <dbReference type="EMBL" id="XBH07009.1"/>
    </source>
</evidence>
<dbReference type="InterPro" id="IPR013766">
    <property type="entry name" value="Thioredoxin_domain"/>
</dbReference>
<name>A0AAU7CNL1_9BACT</name>
<dbReference type="Pfam" id="PF13620">
    <property type="entry name" value="CarboxypepD_reg"/>
    <property type="match status" value="1"/>
</dbReference>
<dbReference type="AlphaFoldDB" id="A0AAU7CNL1"/>
<dbReference type="Gene3D" id="2.60.40.1120">
    <property type="entry name" value="Carboxypeptidase-like, regulatory domain"/>
    <property type="match status" value="1"/>
</dbReference>
<dbReference type="Pfam" id="PF13899">
    <property type="entry name" value="Thioredoxin_7"/>
    <property type="match status" value="1"/>
</dbReference>
<keyword evidence="3" id="KW-0378">Hydrolase</keyword>